<proteinExistence type="predicted"/>
<keyword evidence="2" id="KW-1185">Reference proteome</keyword>
<evidence type="ECO:0000313" key="1">
    <source>
        <dbReference type="EMBL" id="MTD93465.1"/>
    </source>
</evidence>
<comment type="caution">
    <text evidence="1">The sequence shown here is derived from an EMBL/GenBank/DDBJ whole genome shotgun (WGS) entry which is preliminary data.</text>
</comment>
<protein>
    <submittedName>
        <fullName evidence="1">Uncharacterized protein</fullName>
    </submittedName>
</protein>
<dbReference type="AlphaFoldDB" id="A0A6I3KDB5"/>
<organism evidence="1 2">
    <name type="scientific">Hyphomicrobium album</name>
    <dbReference type="NCBI Taxonomy" id="2665159"/>
    <lineage>
        <taxon>Bacteria</taxon>
        <taxon>Pseudomonadati</taxon>
        <taxon>Pseudomonadota</taxon>
        <taxon>Alphaproteobacteria</taxon>
        <taxon>Hyphomicrobiales</taxon>
        <taxon>Hyphomicrobiaceae</taxon>
        <taxon>Hyphomicrobium</taxon>
    </lineage>
</organism>
<gene>
    <name evidence="1" type="ORF">GIW81_03840</name>
</gene>
<accession>A0A6I3KDB5</accession>
<evidence type="ECO:0000313" key="2">
    <source>
        <dbReference type="Proteomes" id="UP000440694"/>
    </source>
</evidence>
<dbReference type="EMBL" id="WMBQ01000001">
    <property type="protein sequence ID" value="MTD93465.1"/>
    <property type="molecule type" value="Genomic_DNA"/>
</dbReference>
<name>A0A6I3KDB5_9HYPH</name>
<sequence length="92" mass="9968">MAHMTNSTIYKTITFAHPFSLEGVEGTYPPGSYEVTESRESVDGLSFIGYRRTKTTIELPGSLAAYVSRQVVEVEPADLEVALERDALAGAA</sequence>
<reference evidence="1 2" key="1">
    <citation type="submission" date="2019-11" db="EMBL/GenBank/DDBJ databases">
        <title>Identification of a novel strain.</title>
        <authorList>
            <person name="Xu Q."/>
            <person name="Wang G."/>
        </authorList>
    </citation>
    <scope>NUCLEOTIDE SEQUENCE [LARGE SCALE GENOMIC DNA]</scope>
    <source>
        <strain evidence="2">xq</strain>
    </source>
</reference>
<dbReference type="Proteomes" id="UP000440694">
    <property type="component" value="Unassembled WGS sequence"/>
</dbReference>